<organism evidence="1 2">
    <name type="scientific">Alkalibacterium indicireducens</name>
    <dbReference type="NCBI Taxonomy" id="398758"/>
    <lineage>
        <taxon>Bacteria</taxon>
        <taxon>Bacillati</taxon>
        <taxon>Bacillota</taxon>
        <taxon>Bacilli</taxon>
        <taxon>Lactobacillales</taxon>
        <taxon>Carnobacteriaceae</taxon>
        <taxon>Alkalibacterium</taxon>
    </lineage>
</organism>
<keyword evidence="2" id="KW-1185">Reference proteome</keyword>
<dbReference type="EMBL" id="BAAADA010000093">
    <property type="protein sequence ID" value="GAA0483423.1"/>
    <property type="molecule type" value="Genomic_DNA"/>
</dbReference>
<reference evidence="2" key="1">
    <citation type="journal article" date="2019" name="Int. J. Syst. Evol. Microbiol.">
        <title>The Global Catalogue of Microorganisms (GCM) 10K type strain sequencing project: providing services to taxonomists for standard genome sequencing and annotation.</title>
        <authorList>
            <consortium name="The Broad Institute Genomics Platform"/>
            <consortium name="The Broad Institute Genome Sequencing Center for Infectious Disease"/>
            <person name="Wu L."/>
            <person name="Ma J."/>
        </authorList>
    </citation>
    <scope>NUCLEOTIDE SEQUENCE [LARGE SCALE GENOMIC DNA]</scope>
    <source>
        <strain evidence="2">JCM 14232</strain>
    </source>
</reference>
<protein>
    <submittedName>
        <fullName evidence="1">Uncharacterized protein</fullName>
    </submittedName>
</protein>
<name>A0ABP3KNZ7_9LACT</name>
<sequence length="176" mass="20628">MNEFGKFVVVIMNEAEFRRRVHKAAEKADYDCVFGGVNYHTANDRGNLVTGNMLHLIREDEIDINKLASEKNVINHYDCFDKWDKHAYQREWRICINRNNHEVTPYRLEIGNISDIAFIVSVEMLYPALFKWLGGFTSESPLFYLPKYGGTVTRDLFKMNVYNMRPNKGYLLTTIM</sequence>
<comment type="caution">
    <text evidence="1">The sequence shown here is derived from an EMBL/GenBank/DDBJ whole genome shotgun (WGS) entry which is preliminary data.</text>
</comment>
<evidence type="ECO:0000313" key="1">
    <source>
        <dbReference type="EMBL" id="GAA0483423.1"/>
    </source>
</evidence>
<accession>A0ABP3KNZ7</accession>
<evidence type="ECO:0000313" key="2">
    <source>
        <dbReference type="Proteomes" id="UP001410648"/>
    </source>
</evidence>
<gene>
    <name evidence="1" type="ORF">GCM10008936_11130</name>
</gene>
<dbReference type="Proteomes" id="UP001410648">
    <property type="component" value="Unassembled WGS sequence"/>
</dbReference>
<proteinExistence type="predicted"/>